<protein>
    <submittedName>
        <fullName evidence="3">Uncharacterized protein</fullName>
    </submittedName>
</protein>
<evidence type="ECO:0000256" key="2">
    <source>
        <dbReference type="SAM" id="Phobius"/>
    </source>
</evidence>
<reference evidence="3 4" key="1">
    <citation type="submission" date="2019-02" db="EMBL/GenBank/DDBJ databases">
        <title>Deep-cultivation of Planctomycetes and their phenomic and genomic characterization uncovers novel biology.</title>
        <authorList>
            <person name="Wiegand S."/>
            <person name="Jogler M."/>
            <person name="Boedeker C."/>
            <person name="Pinto D."/>
            <person name="Vollmers J."/>
            <person name="Rivas-Marin E."/>
            <person name="Kohn T."/>
            <person name="Peeters S.H."/>
            <person name="Heuer A."/>
            <person name="Rast P."/>
            <person name="Oberbeckmann S."/>
            <person name="Bunk B."/>
            <person name="Jeske O."/>
            <person name="Meyerdierks A."/>
            <person name="Storesund J.E."/>
            <person name="Kallscheuer N."/>
            <person name="Luecker S."/>
            <person name="Lage O.M."/>
            <person name="Pohl T."/>
            <person name="Merkel B.J."/>
            <person name="Hornburger P."/>
            <person name="Mueller R.-W."/>
            <person name="Bruemmer F."/>
            <person name="Labrenz M."/>
            <person name="Spormann A.M."/>
            <person name="Op den Camp H."/>
            <person name="Overmann J."/>
            <person name="Amann R."/>
            <person name="Jetten M.S.M."/>
            <person name="Mascher T."/>
            <person name="Medema M.H."/>
            <person name="Devos D.P."/>
            <person name="Kaster A.-K."/>
            <person name="Ovreas L."/>
            <person name="Rohde M."/>
            <person name="Galperin M.Y."/>
            <person name="Jogler C."/>
        </authorList>
    </citation>
    <scope>NUCLEOTIDE SEQUENCE [LARGE SCALE GENOMIC DNA]</scope>
    <source>
        <strain evidence="3 4">Pan189</strain>
    </source>
</reference>
<feature type="region of interest" description="Disordered" evidence="1">
    <location>
        <begin position="176"/>
        <end position="216"/>
    </location>
</feature>
<sequence length="216" mass="23329">MSTDQSEFPNHFDDVDWRATQYVLGELGAEESKSLEDQLGHDQELREAVARATQLTLAIAAVRPMTAELVARRSVRSKRSLQIAVVGTVAALALVMAVAVTPPGEKTVNREQKTEALLALWAESRVDDHVAQPDAPQWERPIHIGPLTDNSGDDSLESDVAPPNWMLAAVSFDEMEVGAAESGDDAAPSVFNPGPTSVIESTDEPEQFLPPQTGTF</sequence>
<dbReference type="Proteomes" id="UP000317318">
    <property type="component" value="Chromosome"/>
</dbReference>
<dbReference type="OrthoDB" id="212276at2"/>
<dbReference type="AlphaFoldDB" id="A0A517QZT5"/>
<keyword evidence="2" id="KW-1133">Transmembrane helix</keyword>
<keyword evidence="4" id="KW-1185">Reference proteome</keyword>
<dbReference type="EMBL" id="CP036268">
    <property type="protein sequence ID" value="QDT37074.1"/>
    <property type="molecule type" value="Genomic_DNA"/>
</dbReference>
<gene>
    <name evidence="3" type="ORF">Pan189_14410</name>
</gene>
<evidence type="ECO:0000313" key="4">
    <source>
        <dbReference type="Proteomes" id="UP000317318"/>
    </source>
</evidence>
<organism evidence="3 4">
    <name type="scientific">Stratiformator vulcanicus</name>
    <dbReference type="NCBI Taxonomy" id="2527980"/>
    <lineage>
        <taxon>Bacteria</taxon>
        <taxon>Pseudomonadati</taxon>
        <taxon>Planctomycetota</taxon>
        <taxon>Planctomycetia</taxon>
        <taxon>Planctomycetales</taxon>
        <taxon>Planctomycetaceae</taxon>
        <taxon>Stratiformator</taxon>
    </lineage>
</organism>
<name>A0A517QZT5_9PLAN</name>
<keyword evidence="2" id="KW-0472">Membrane</keyword>
<evidence type="ECO:0000313" key="3">
    <source>
        <dbReference type="EMBL" id="QDT37074.1"/>
    </source>
</evidence>
<dbReference type="RefSeq" id="WP_145363222.1">
    <property type="nucleotide sequence ID" value="NZ_CP036268.1"/>
</dbReference>
<accession>A0A517QZT5</accession>
<proteinExistence type="predicted"/>
<feature type="transmembrane region" description="Helical" evidence="2">
    <location>
        <begin position="81"/>
        <end position="100"/>
    </location>
</feature>
<evidence type="ECO:0000256" key="1">
    <source>
        <dbReference type="SAM" id="MobiDB-lite"/>
    </source>
</evidence>
<dbReference type="KEGG" id="svp:Pan189_14410"/>
<keyword evidence="2" id="KW-0812">Transmembrane</keyword>